<dbReference type="SMR" id="A0A482X9F8"/>
<dbReference type="InParanoid" id="A0A482X9F8"/>
<sequence length="380" mass="42683">MDNITLALRDLIELADHLRQERLFVLSEQSRLHELNEKVVCASSKLAQLAWVSAQHRLNLNRLVLSRPDCSPAACCQRADSLDSTEFIDAYKVLGYQDAAMFGQFLERVRNAPELVASCLAAGDRLMPAEATAGVIQSLVAGLYGSCLLPSDRALLLRLLKTLSHLQLVTSDDPRRLLRHGSCAFARLYSVFHEGLFSAKLFLTAALHAPITHVLTEDDKFLDIDPDKVAVRFPAEERLKKFGVEGTAEYEANVRRYRAWTVRSLVQLTQRFIRSLRDNLHCFPSSICWLIRHIASTATVPPKEVFVMCCDLVLTYFICLAVVNPEPWGITDVGAISYVARSNLIQVAQILQMLALSKYEPIDPRLQDLYSQLIRSVCRA</sequence>
<dbReference type="AlphaFoldDB" id="A0A482X9F8"/>
<dbReference type="SUPFAM" id="SSF48350">
    <property type="entry name" value="GTPase activation domain, GAP"/>
    <property type="match status" value="1"/>
</dbReference>
<dbReference type="InterPro" id="IPR001936">
    <property type="entry name" value="RasGAP_dom"/>
</dbReference>
<organism evidence="2 3">
    <name type="scientific">Laodelphax striatellus</name>
    <name type="common">Small brown planthopper</name>
    <name type="synonym">Delphax striatella</name>
    <dbReference type="NCBI Taxonomy" id="195883"/>
    <lineage>
        <taxon>Eukaryota</taxon>
        <taxon>Metazoa</taxon>
        <taxon>Ecdysozoa</taxon>
        <taxon>Arthropoda</taxon>
        <taxon>Hexapoda</taxon>
        <taxon>Insecta</taxon>
        <taxon>Pterygota</taxon>
        <taxon>Neoptera</taxon>
        <taxon>Paraneoptera</taxon>
        <taxon>Hemiptera</taxon>
        <taxon>Auchenorrhyncha</taxon>
        <taxon>Fulgoroidea</taxon>
        <taxon>Delphacidae</taxon>
        <taxon>Criomorphinae</taxon>
        <taxon>Laodelphax</taxon>
    </lineage>
</organism>
<evidence type="ECO:0000313" key="3">
    <source>
        <dbReference type="Proteomes" id="UP000291343"/>
    </source>
</evidence>
<accession>A0A482X9F8</accession>
<keyword evidence="3" id="KW-1185">Reference proteome</keyword>
<dbReference type="Proteomes" id="UP000291343">
    <property type="component" value="Unassembled WGS sequence"/>
</dbReference>
<protein>
    <recommendedName>
        <fullName evidence="1">Ras-GAP domain-containing protein</fullName>
    </recommendedName>
</protein>
<evidence type="ECO:0000313" key="2">
    <source>
        <dbReference type="EMBL" id="RZF42444.1"/>
    </source>
</evidence>
<dbReference type="OrthoDB" id="10264848at2759"/>
<name>A0A482X9F8_LAOST</name>
<dbReference type="PROSITE" id="PS50018">
    <property type="entry name" value="RAS_GTPASE_ACTIV_2"/>
    <property type="match status" value="1"/>
</dbReference>
<dbReference type="GO" id="GO:0005938">
    <property type="term" value="C:cell cortex"/>
    <property type="evidence" value="ECO:0007669"/>
    <property type="project" value="TreeGrafter"/>
</dbReference>
<dbReference type="Pfam" id="PF00616">
    <property type="entry name" value="RasGAP"/>
    <property type="match status" value="1"/>
</dbReference>
<dbReference type="Gene3D" id="1.10.506.10">
    <property type="entry name" value="GTPase Activation - p120gap, domain 1"/>
    <property type="match status" value="1"/>
</dbReference>
<comment type="caution">
    <text evidence="2">The sequence shown here is derived from an EMBL/GenBank/DDBJ whole genome shotgun (WGS) entry which is preliminary data.</text>
</comment>
<proteinExistence type="predicted"/>
<dbReference type="EMBL" id="QKKF02015081">
    <property type="protein sequence ID" value="RZF42444.1"/>
    <property type="molecule type" value="Genomic_DNA"/>
</dbReference>
<dbReference type="GO" id="GO:0005096">
    <property type="term" value="F:GTPase activator activity"/>
    <property type="evidence" value="ECO:0007669"/>
    <property type="project" value="TreeGrafter"/>
</dbReference>
<evidence type="ECO:0000259" key="1">
    <source>
        <dbReference type="PROSITE" id="PS50018"/>
    </source>
</evidence>
<dbReference type="InterPro" id="IPR008936">
    <property type="entry name" value="Rho_GTPase_activation_prot"/>
</dbReference>
<dbReference type="PANTHER" id="PTHR14149">
    <property type="entry name" value="RAS GTPASE-ACTIVATING PROTEIN WITH IQ MOTIF"/>
    <property type="match status" value="1"/>
</dbReference>
<gene>
    <name evidence="2" type="ORF">LSTR_LSTR012632</name>
</gene>
<dbReference type="STRING" id="195883.A0A482X9F8"/>
<feature type="domain" description="Ras-GAP" evidence="1">
    <location>
        <begin position="152"/>
        <end position="356"/>
    </location>
</feature>
<reference evidence="2 3" key="1">
    <citation type="journal article" date="2017" name="Gigascience">
        <title>Genome sequence of the small brown planthopper, Laodelphax striatellus.</title>
        <authorList>
            <person name="Zhu J."/>
            <person name="Jiang F."/>
            <person name="Wang X."/>
            <person name="Yang P."/>
            <person name="Bao Y."/>
            <person name="Zhao W."/>
            <person name="Wang W."/>
            <person name="Lu H."/>
            <person name="Wang Q."/>
            <person name="Cui N."/>
            <person name="Li J."/>
            <person name="Chen X."/>
            <person name="Luo L."/>
            <person name="Yu J."/>
            <person name="Kang L."/>
            <person name="Cui F."/>
        </authorList>
    </citation>
    <scope>NUCLEOTIDE SEQUENCE [LARGE SCALE GENOMIC DNA]</scope>
    <source>
        <strain evidence="2">Lst14</strain>
    </source>
</reference>